<keyword evidence="2" id="KW-1185">Reference proteome</keyword>
<evidence type="ECO:0000313" key="1">
    <source>
        <dbReference type="EMBL" id="KAJ8318570.1"/>
    </source>
</evidence>
<protein>
    <submittedName>
        <fullName evidence="1">Uncharacterized protein</fullName>
    </submittedName>
</protein>
<comment type="caution">
    <text evidence="1">The sequence shown here is derived from an EMBL/GenBank/DDBJ whole genome shotgun (WGS) entry which is preliminary data.</text>
</comment>
<accession>A0ABQ9FS67</accession>
<reference evidence="1 2" key="1">
    <citation type="submission" date="2022-12" db="EMBL/GenBank/DDBJ databases">
        <title>Chromosome-level genome of Tegillarca granosa.</title>
        <authorList>
            <person name="Kim J."/>
        </authorList>
    </citation>
    <scope>NUCLEOTIDE SEQUENCE [LARGE SCALE GENOMIC DNA]</scope>
    <source>
        <strain evidence="1">Teg-2019</strain>
        <tissue evidence="1">Adductor muscle</tissue>
    </source>
</reference>
<evidence type="ECO:0000313" key="2">
    <source>
        <dbReference type="Proteomes" id="UP001217089"/>
    </source>
</evidence>
<dbReference type="Proteomes" id="UP001217089">
    <property type="component" value="Unassembled WGS sequence"/>
</dbReference>
<sequence>MENNFMYCNSKQTYFRGNKASSIDMIGSKYLHTKTCVKSDIYQNIAIIILLKFYNLTLSPGFCKYPSTYSCSKNSGN</sequence>
<dbReference type="EMBL" id="JARBDR010000214">
    <property type="protein sequence ID" value="KAJ8318570.1"/>
    <property type="molecule type" value="Genomic_DNA"/>
</dbReference>
<name>A0ABQ9FS67_TEGGR</name>
<organism evidence="1 2">
    <name type="scientific">Tegillarca granosa</name>
    <name type="common">Malaysian cockle</name>
    <name type="synonym">Anadara granosa</name>
    <dbReference type="NCBI Taxonomy" id="220873"/>
    <lineage>
        <taxon>Eukaryota</taxon>
        <taxon>Metazoa</taxon>
        <taxon>Spiralia</taxon>
        <taxon>Lophotrochozoa</taxon>
        <taxon>Mollusca</taxon>
        <taxon>Bivalvia</taxon>
        <taxon>Autobranchia</taxon>
        <taxon>Pteriomorphia</taxon>
        <taxon>Arcoida</taxon>
        <taxon>Arcoidea</taxon>
        <taxon>Arcidae</taxon>
        <taxon>Tegillarca</taxon>
    </lineage>
</organism>
<proteinExistence type="predicted"/>
<gene>
    <name evidence="1" type="ORF">KUTeg_003661</name>
</gene>